<dbReference type="EnsemblFungi" id="PTTG_25696-t43_1">
    <property type="protein sequence ID" value="PTTG_25696-t43_1-p1"/>
    <property type="gene ID" value="PTTG_25696"/>
</dbReference>
<reference evidence="2" key="2">
    <citation type="submission" date="2016-05" db="EMBL/GenBank/DDBJ databases">
        <title>Comparative analysis highlights variable genome content of wheat rusts and divergence of the mating loci.</title>
        <authorList>
            <person name="Cuomo C.A."/>
            <person name="Bakkeren G."/>
            <person name="Szabo L."/>
            <person name="Khalil H."/>
            <person name="Joly D."/>
            <person name="Goldberg J."/>
            <person name="Young S."/>
            <person name="Zeng Q."/>
            <person name="Fellers J."/>
        </authorList>
    </citation>
    <scope>NUCLEOTIDE SEQUENCE [LARGE SCALE GENOMIC DNA]</scope>
    <source>
        <strain evidence="2">1-1 BBBD Race 1</strain>
    </source>
</reference>
<organism evidence="2">
    <name type="scientific">Puccinia triticina (isolate 1-1 / race 1 (BBBD))</name>
    <name type="common">Brown leaf rust fungus</name>
    <dbReference type="NCBI Taxonomy" id="630390"/>
    <lineage>
        <taxon>Eukaryota</taxon>
        <taxon>Fungi</taxon>
        <taxon>Dikarya</taxon>
        <taxon>Basidiomycota</taxon>
        <taxon>Pucciniomycotina</taxon>
        <taxon>Pucciniomycetes</taxon>
        <taxon>Pucciniales</taxon>
        <taxon>Pucciniaceae</taxon>
        <taxon>Puccinia</taxon>
    </lineage>
</organism>
<sequence length="166" mass="18828">MRTILQLLLLGTLVATAWVNAVLLKVAHKGNDYWIAHIDHKWNPRDGAPFKIGGEKRRPRGSNYLTVGKLVGNTSRTKHIQIGVSMESYDRGPILQAGHRNLYLFNYRDGLFFIATEAMEAEVNSKTWREIIGAHRQQLYELMAAEGVHDIEPPRQVTVKLISDKP</sequence>
<reference evidence="2" key="1">
    <citation type="submission" date="2009-11" db="EMBL/GenBank/DDBJ databases">
        <authorList>
            <consortium name="The Broad Institute Genome Sequencing Platform"/>
            <person name="Ward D."/>
            <person name="Feldgarden M."/>
            <person name="Earl A."/>
            <person name="Young S.K."/>
            <person name="Zeng Q."/>
            <person name="Koehrsen M."/>
            <person name="Alvarado L."/>
            <person name="Berlin A."/>
            <person name="Bochicchio J."/>
            <person name="Borenstein D."/>
            <person name="Chapman S.B."/>
            <person name="Chen Z."/>
            <person name="Engels R."/>
            <person name="Freedman E."/>
            <person name="Gellesch M."/>
            <person name="Goldberg J."/>
            <person name="Griggs A."/>
            <person name="Gujja S."/>
            <person name="Heilman E."/>
            <person name="Heiman D."/>
            <person name="Hepburn T."/>
            <person name="Howarth C."/>
            <person name="Jen D."/>
            <person name="Larson L."/>
            <person name="Lewis B."/>
            <person name="Mehta T."/>
            <person name="Park D."/>
            <person name="Pearson M."/>
            <person name="Roberts A."/>
            <person name="Saif S."/>
            <person name="Shea T."/>
            <person name="Shenoy N."/>
            <person name="Sisk P."/>
            <person name="Stolte C."/>
            <person name="Sykes S."/>
            <person name="Thomson T."/>
            <person name="Walk T."/>
            <person name="White J."/>
            <person name="Yandava C."/>
            <person name="Izard J."/>
            <person name="Baranova O.V."/>
            <person name="Blanton J.M."/>
            <person name="Tanner A.C."/>
            <person name="Dewhirst F.E."/>
            <person name="Haas B."/>
            <person name="Nusbaum C."/>
            <person name="Birren B."/>
        </authorList>
    </citation>
    <scope>NUCLEOTIDE SEQUENCE [LARGE SCALE GENOMIC DNA]</scope>
    <source>
        <strain evidence="2">1-1 BBBD Race 1</strain>
    </source>
</reference>
<dbReference type="EMBL" id="ADAS02000008">
    <property type="protein sequence ID" value="OAV98192.1"/>
    <property type="molecule type" value="Genomic_DNA"/>
</dbReference>
<gene>
    <name evidence="2" type="ORF">PTTG_25696</name>
</gene>
<evidence type="ECO:0008006" key="5">
    <source>
        <dbReference type="Google" id="ProtNLM"/>
    </source>
</evidence>
<dbReference type="VEuPathDB" id="FungiDB:PTTG_25696"/>
<accession>A0A180H119</accession>
<feature type="signal peptide" evidence="1">
    <location>
        <begin position="1"/>
        <end position="21"/>
    </location>
</feature>
<evidence type="ECO:0000313" key="4">
    <source>
        <dbReference type="Proteomes" id="UP000005240"/>
    </source>
</evidence>
<reference evidence="3 4" key="3">
    <citation type="journal article" date="2017" name="G3 (Bethesda)">
        <title>Comparative analysis highlights variable genome content of wheat rusts and divergence of the mating loci.</title>
        <authorList>
            <person name="Cuomo C.A."/>
            <person name="Bakkeren G."/>
            <person name="Khalil H.B."/>
            <person name="Panwar V."/>
            <person name="Joly D."/>
            <person name="Linning R."/>
            <person name="Sakthikumar S."/>
            <person name="Song X."/>
            <person name="Adiconis X."/>
            <person name="Fan L."/>
            <person name="Goldberg J.M."/>
            <person name="Levin J.Z."/>
            <person name="Young S."/>
            <person name="Zeng Q."/>
            <person name="Anikster Y."/>
            <person name="Bruce M."/>
            <person name="Wang M."/>
            <person name="Yin C."/>
            <person name="McCallum B."/>
            <person name="Szabo L.J."/>
            <person name="Hulbert S."/>
            <person name="Chen X."/>
            <person name="Fellers J.P."/>
        </authorList>
    </citation>
    <scope>NUCLEOTIDE SEQUENCE</scope>
    <source>
        <strain evidence="4">Isolate 1-1 / race 1 (BBBD)</strain>
        <strain evidence="3">isolate 1-1 / race 1 (BBBD)</strain>
    </source>
</reference>
<keyword evidence="4" id="KW-1185">Reference proteome</keyword>
<protein>
    <recommendedName>
        <fullName evidence="5">Lipocalin-like domain-containing protein</fullName>
    </recommendedName>
</protein>
<reference evidence="3" key="4">
    <citation type="submission" date="2025-05" db="UniProtKB">
        <authorList>
            <consortium name="EnsemblFungi"/>
        </authorList>
    </citation>
    <scope>IDENTIFICATION</scope>
    <source>
        <strain evidence="3">isolate 1-1 / race 1 (BBBD)</strain>
    </source>
</reference>
<evidence type="ECO:0000313" key="3">
    <source>
        <dbReference type="EnsemblFungi" id="PTTG_25696-t43_1-p1"/>
    </source>
</evidence>
<keyword evidence="1" id="KW-0732">Signal</keyword>
<dbReference type="AlphaFoldDB" id="A0A180H119"/>
<name>A0A180H119_PUCT1</name>
<dbReference type="Proteomes" id="UP000005240">
    <property type="component" value="Unassembled WGS sequence"/>
</dbReference>
<feature type="chain" id="PRO_5008110527" description="Lipocalin-like domain-containing protein" evidence="1">
    <location>
        <begin position="22"/>
        <end position="166"/>
    </location>
</feature>
<evidence type="ECO:0000313" key="2">
    <source>
        <dbReference type="EMBL" id="OAV98192.1"/>
    </source>
</evidence>
<evidence type="ECO:0000256" key="1">
    <source>
        <dbReference type="SAM" id="SignalP"/>
    </source>
</evidence>
<proteinExistence type="predicted"/>